<evidence type="ECO:0000256" key="1">
    <source>
        <dbReference type="SAM" id="MobiDB-lite"/>
    </source>
</evidence>
<feature type="non-terminal residue" evidence="2">
    <location>
        <position position="90"/>
    </location>
</feature>
<name>A0A699TIL8_TANCI</name>
<sequence length="90" mass="10112">MAPVTRQGLNVPPNNANPNNMTPESVQAMTKPFCESPPTETEATGEIKKLEIELCNLKVKRNDVPAYTEHFQELTLMHTKFVANETEKID</sequence>
<gene>
    <name evidence="2" type="ORF">Tci_881522</name>
</gene>
<dbReference type="AlphaFoldDB" id="A0A699TIL8"/>
<reference evidence="2" key="1">
    <citation type="journal article" date="2019" name="Sci. Rep.">
        <title>Draft genome of Tanacetum cinerariifolium, the natural source of mosquito coil.</title>
        <authorList>
            <person name="Yamashiro T."/>
            <person name="Shiraishi A."/>
            <person name="Satake H."/>
            <person name="Nakayama K."/>
        </authorList>
    </citation>
    <scope>NUCLEOTIDE SEQUENCE</scope>
</reference>
<feature type="region of interest" description="Disordered" evidence="1">
    <location>
        <begin position="1"/>
        <end position="28"/>
    </location>
</feature>
<accession>A0A699TIL8</accession>
<protein>
    <recommendedName>
        <fullName evidence="3">Reverse transcriptase domain-containing protein</fullName>
    </recommendedName>
</protein>
<proteinExistence type="predicted"/>
<dbReference type="EMBL" id="BKCJ011246281">
    <property type="protein sequence ID" value="GFD09553.1"/>
    <property type="molecule type" value="Genomic_DNA"/>
</dbReference>
<organism evidence="2">
    <name type="scientific">Tanacetum cinerariifolium</name>
    <name type="common">Dalmatian daisy</name>
    <name type="synonym">Chrysanthemum cinerariifolium</name>
    <dbReference type="NCBI Taxonomy" id="118510"/>
    <lineage>
        <taxon>Eukaryota</taxon>
        <taxon>Viridiplantae</taxon>
        <taxon>Streptophyta</taxon>
        <taxon>Embryophyta</taxon>
        <taxon>Tracheophyta</taxon>
        <taxon>Spermatophyta</taxon>
        <taxon>Magnoliopsida</taxon>
        <taxon>eudicotyledons</taxon>
        <taxon>Gunneridae</taxon>
        <taxon>Pentapetalae</taxon>
        <taxon>asterids</taxon>
        <taxon>campanulids</taxon>
        <taxon>Asterales</taxon>
        <taxon>Asteraceae</taxon>
        <taxon>Asteroideae</taxon>
        <taxon>Anthemideae</taxon>
        <taxon>Anthemidinae</taxon>
        <taxon>Tanacetum</taxon>
    </lineage>
</organism>
<comment type="caution">
    <text evidence="2">The sequence shown here is derived from an EMBL/GenBank/DDBJ whole genome shotgun (WGS) entry which is preliminary data.</text>
</comment>
<evidence type="ECO:0000313" key="2">
    <source>
        <dbReference type="EMBL" id="GFD09553.1"/>
    </source>
</evidence>
<feature type="compositionally biased region" description="Low complexity" evidence="1">
    <location>
        <begin position="10"/>
        <end position="20"/>
    </location>
</feature>
<evidence type="ECO:0008006" key="3">
    <source>
        <dbReference type="Google" id="ProtNLM"/>
    </source>
</evidence>